<dbReference type="InterPro" id="IPR016181">
    <property type="entry name" value="Acyl_CoA_acyltransferase"/>
</dbReference>
<dbReference type="InterPro" id="IPR000182">
    <property type="entry name" value="GNAT_dom"/>
</dbReference>
<keyword evidence="1 5" id="KW-0808">Transferase</keyword>
<sequence>MFKQNGVEIIKANGKNTEYIIKDTYGINIGRIYILDFSKENKYCCIRMKFYKKDVKYENHLKQSITMIIDKIYKVTSVHKMTFITNEDINVSPFVQLGFMLEGIIQDSVINNGIYENELIFGIDIKTFKNSNNINVFRLRGKRIELKILTPEDSKDVYEYYIRNRKYLKPFEPARDAEFYTLKGQRELLMEGYKQFLNGTSVNFGIYKDKTFIGKIQLSNIVLGVFHNAFVGYSIDEKYQKNGYMKEALNLVLDYAFDDMDLHRIEASTLVDNIPSQCVLKDCGFEEVGISKRYLFINGKWRDHKIFYITKE</sequence>
<dbReference type="OrthoDB" id="9801656at2"/>
<evidence type="ECO:0000259" key="4">
    <source>
        <dbReference type="PROSITE" id="PS51186"/>
    </source>
</evidence>
<keyword evidence="2" id="KW-0012">Acyltransferase</keyword>
<dbReference type="Proteomes" id="UP000030012">
    <property type="component" value="Unassembled WGS sequence"/>
</dbReference>
<organism evidence="5 6">
    <name type="scientific">Clostridium novyi A str. 4552</name>
    <dbReference type="NCBI Taxonomy" id="1444289"/>
    <lineage>
        <taxon>Bacteria</taxon>
        <taxon>Bacillati</taxon>
        <taxon>Bacillota</taxon>
        <taxon>Clostridia</taxon>
        <taxon>Eubacteriales</taxon>
        <taxon>Clostridiaceae</taxon>
        <taxon>Clostridium</taxon>
    </lineage>
</organism>
<dbReference type="PANTHER" id="PTHR43792">
    <property type="entry name" value="GNAT FAMILY, PUTATIVE (AFU_ORTHOLOGUE AFUA_3G00765)-RELATED-RELATED"/>
    <property type="match status" value="1"/>
</dbReference>
<proteinExistence type="inferred from homology"/>
<dbReference type="PANTHER" id="PTHR43792:SF8">
    <property type="entry name" value="[RIBOSOMAL PROTEIN US5]-ALANINE N-ACETYLTRANSFERASE"/>
    <property type="match status" value="1"/>
</dbReference>
<name>A0A0A0HZS3_CLONO</name>
<dbReference type="PROSITE" id="PS51186">
    <property type="entry name" value="GNAT"/>
    <property type="match status" value="1"/>
</dbReference>
<evidence type="ECO:0000256" key="1">
    <source>
        <dbReference type="ARBA" id="ARBA00022679"/>
    </source>
</evidence>
<dbReference type="EMBL" id="JENJ01000087">
    <property type="protein sequence ID" value="KGM94007.1"/>
    <property type="molecule type" value="Genomic_DNA"/>
</dbReference>
<evidence type="ECO:0000313" key="6">
    <source>
        <dbReference type="Proteomes" id="UP000030012"/>
    </source>
</evidence>
<comment type="similarity">
    <text evidence="3">Belongs to the acetyltransferase family. RimJ subfamily.</text>
</comment>
<gene>
    <name evidence="5" type="ORF">Z968_12265</name>
</gene>
<accession>A0A0A0HZS3</accession>
<evidence type="ECO:0000313" key="5">
    <source>
        <dbReference type="EMBL" id="KGM94007.1"/>
    </source>
</evidence>
<evidence type="ECO:0000256" key="2">
    <source>
        <dbReference type="ARBA" id="ARBA00023315"/>
    </source>
</evidence>
<dbReference type="GO" id="GO:0005737">
    <property type="term" value="C:cytoplasm"/>
    <property type="evidence" value="ECO:0007669"/>
    <property type="project" value="TreeGrafter"/>
</dbReference>
<dbReference type="Pfam" id="PF13302">
    <property type="entry name" value="Acetyltransf_3"/>
    <property type="match status" value="1"/>
</dbReference>
<protein>
    <submittedName>
        <fullName evidence="5">GNAT family acetyltransferase</fullName>
    </submittedName>
</protein>
<dbReference type="RefSeq" id="WP_039256274.1">
    <property type="nucleotide sequence ID" value="NZ_JENJ01000087.1"/>
</dbReference>
<dbReference type="AlphaFoldDB" id="A0A0A0HZS3"/>
<evidence type="ECO:0000256" key="3">
    <source>
        <dbReference type="ARBA" id="ARBA00038502"/>
    </source>
</evidence>
<comment type="caution">
    <text evidence="5">The sequence shown here is derived from an EMBL/GenBank/DDBJ whole genome shotgun (WGS) entry which is preliminary data.</text>
</comment>
<dbReference type="InterPro" id="IPR051531">
    <property type="entry name" value="N-acetyltransferase"/>
</dbReference>
<dbReference type="GO" id="GO:0008999">
    <property type="term" value="F:protein-N-terminal-alanine acetyltransferase activity"/>
    <property type="evidence" value="ECO:0007669"/>
    <property type="project" value="TreeGrafter"/>
</dbReference>
<reference evidence="5 6" key="1">
    <citation type="submission" date="2014-01" db="EMBL/GenBank/DDBJ databases">
        <title>Plasmidome dynamics in the species complex Clostridium novyi sensu lato converts strains of independent lineages into distinctly different pathogens.</title>
        <authorList>
            <person name="Skarin H."/>
            <person name="Segerman B."/>
        </authorList>
    </citation>
    <scope>NUCLEOTIDE SEQUENCE [LARGE SCALE GENOMIC DNA]</scope>
    <source>
        <strain evidence="5 6">4552</strain>
    </source>
</reference>
<dbReference type="SUPFAM" id="SSF55729">
    <property type="entry name" value="Acyl-CoA N-acyltransferases (Nat)"/>
    <property type="match status" value="1"/>
</dbReference>
<feature type="domain" description="N-acetyltransferase" evidence="4">
    <location>
        <begin position="144"/>
        <end position="303"/>
    </location>
</feature>
<dbReference type="Gene3D" id="3.40.630.30">
    <property type="match status" value="2"/>
</dbReference>